<evidence type="ECO:0000313" key="2">
    <source>
        <dbReference type="Proteomes" id="UP000789920"/>
    </source>
</evidence>
<accession>A0ACA9SJ39</accession>
<reference evidence="1" key="1">
    <citation type="submission" date="2021-06" db="EMBL/GenBank/DDBJ databases">
        <authorList>
            <person name="Kallberg Y."/>
            <person name="Tangrot J."/>
            <person name="Rosling A."/>
        </authorList>
    </citation>
    <scope>NUCLEOTIDE SEQUENCE</scope>
    <source>
        <strain evidence="1">MA461A</strain>
    </source>
</reference>
<comment type="caution">
    <text evidence="1">The sequence shown here is derived from an EMBL/GenBank/DDBJ whole genome shotgun (WGS) entry which is preliminary data.</text>
</comment>
<feature type="non-terminal residue" evidence="1">
    <location>
        <position position="1"/>
    </location>
</feature>
<gene>
    <name evidence="1" type="ORF">RPERSI_LOCUS31864</name>
</gene>
<proteinExistence type="predicted"/>
<sequence>HPPPDIDHWVFDEKNIVALQKKDSYIDSLYPNVKSDNEIAIEVKSENEITIDDKVDDKV</sequence>
<dbReference type="Proteomes" id="UP000789920">
    <property type="component" value="Unassembled WGS sequence"/>
</dbReference>
<evidence type="ECO:0000313" key="1">
    <source>
        <dbReference type="EMBL" id="CAG8841415.1"/>
    </source>
</evidence>
<keyword evidence="2" id="KW-1185">Reference proteome</keyword>
<protein>
    <submittedName>
        <fullName evidence="1">27611_t:CDS:1</fullName>
    </submittedName>
</protein>
<dbReference type="EMBL" id="CAJVQC010130252">
    <property type="protein sequence ID" value="CAG8841415.1"/>
    <property type="molecule type" value="Genomic_DNA"/>
</dbReference>
<organism evidence="1 2">
    <name type="scientific">Racocetra persica</name>
    <dbReference type="NCBI Taxonomy" id="160502"/>
    <lineage>
        <taxon>Eukaryota</taxon>
        <taxon>Fungi</taxon>
        <taxon>Fungi incertae sedis</taxon>
        <taxon>Mucoromycota</taxon>
        <taxon>Glomeromycotina</taxon>
        <taxon>Glomeromycetes</taxon>
        <taxon>Diversisporales</taxon>
        <taxon>Gigasporaceae</taxon>
        <taxon>Racocetra</taxon>
    </lineage>
</organism>
<name>A0ACA9SJ39_9GLOM</name>
<feature type="non-terminal residue" evidence="1">
    <location>
        <position position="59"/>
    </location>
</feature>